<accession>A0A0H2S5Z1</accession>
<dbReference type="OrthoDB" id="3177929at2759"/>
<reference evidence="3 4" key="1">
    <citation type="submission" date="2015-04" db="EMBL/GenBank/DDBJ databases">
        <title>Complete genome sequence of Schizopora paradoxa KUC8140, a cosmopolitan wood degrader in East Asia.</title>
        <authorList>
            <consortium name="DOE Joint Genome Institute"/>
            <person name="Min B."/>
            <person name="Park H."/>
            <person name="Jang Y."/>
            <person name="Kim J.-J."/>
            <person name="Kim K.H."/>
            <person name="Pangilinan J."/>
            <person name="Lipzen A."/>
            <person name="Riley R."/>
            <person name="Grigoriev I.V."/>
            <person name="Spatafora J.W."/>
            <person name="Choi I.-G."/>
        </authorList>
    </citation>
    <scope>NUCLEOTIDE SEQUENCE [LARGE SCALE GENOMIC DNA]</scope>
    <source>
        <strain evidence="3 4">KUC8140</strain>
    </source>
</reference>
<protein>
    <recommendedName>
        <fullName evidence="2">DUF7330 domain-containing protein</fullName>
    </recommendedName>
</protein>
<evidence type="ECO:0000313" key="3">
    <source>
        <dbReference type="EMBL" id="KLO19607.1"/>
    </source>
</evidence>
<feature type="region of interest" description="Disordered" evidence="1">
    <location>
        <begin position="1"/>
        <end position="38"/>
    </location>
</feature>
<dbReference type="InParanoid" id="A0A0H2S5Z1"/>
<dbReference type="InterPro" id="IPR055754">
    <property type="entry name" value="DUF7330"/>
</dbReference>
<dbReference type="EMBL" id="KQ085885">
    <property type="protein sequence ID" value="KLO19607.1"/>
    <property type="molecule type" value="Genomic_DNA"/>
</dbReference>
<gene>
    <name evidence="3" type="ORF">SCHPADRAFT_935109</name>
</gene>
<name>A0A0H2S5Z1_9AGAM</name>
<proteinExistence type="predicted"/>
<organism evidence="3 4">
    <name type="scientific">Schizopora paradoxa</name>
    <dbReference type="NCBI Taxonomy" id="27342"/>
    <lineage>
        <taxon>Eukaryota</taxon>
        <taxon>Fungi</taxon>
        <taxon>Dikarya</taxon>
        <taxon>Basidiomycota</taxon>
        <taxon>Agaricomycotina</taxon>
        <taxon>Agaricomycetes</taxon>
        <taxon>Hymenochaetales</taxon>
        <taxon>Schizoporaceae</taxon>
        <taxon>Schizopora</taxon>
    </lineage>
</organism>
<evidence type="ECO:0000259" key="2">
    <source>
        <dbReference type="Pfam" id="PF24016"/>
    </source>
</evidence>
<keyword evidence="4" id="KW-1185">Reference proteome</keyword>
<feature type="compositionally biased region" description="Polar residues" evidence="1">
    <location>
        <begin position="10"/>
        <end position="33"/>
    </location>
</feature>
<evidence type="ECO:0000313" key="4">
    <source>
        <dbReference type="Proteomes" id="UP000053477"/>
    </source>
</evidence>
<evidence type="ECO:0000256" key="1">
    <source>
        <dbReference type="SAM" id="MobiDB-lite"/>
    </source>
</evidence>
<sequence>MPLLFERVSSRQSTGSFKSRSSISNEEPLTGTQKIPYRPGEDWDYDAFTEAAPIDVTLAMPPHRPRHQPEHHRTSMLLSSESGPIRAKVARHCLNRPFNLQVVAGTSDVTLWIPSNFKGFVTYVAGDKGRKSASFSPAFVDCILPHAFINRPVPKSWAGDRVAVQTTGSVTFRVWDVFAKAPEKTDVWRKVFGSSGGATVMGDNRRASTQSQKSQKDEGLNWDFLIEDEEYDDSD</sequence>
<dbReference type="Pfam" id="PF24016">
    <property type="entry name" value="DUF7330"/>
    <property type="match status" value="1"/>
</dbReference>
<feature type="domain" description="DUF7330" evidence="2">
    <location>
        <begin position="54"/>
        <end position="138"/>
    </location>
</feature>
<dbReference type="AlphaFoldDB" id="A0A0H2S5Z1"/>
<dbReference type="Proteomes" id="UP000053477">
    <property type="component" value="Unassembled WGS sequence"/>
</dbReference>